<reference evidence="1 2" key="1">
    <citation type="journal article" date="2018" name="Syst. Appl. Microbiol.">
        <title>A new symbiotic nanoarchaeote (Candidatus Nanoclepta minutus) and its host (Zestosphaera tikiterensis gen. nov., sp. nov.) from a New Zealand hot spring.</title>
        <authorList>
            <person name="St John E."/>
            <person name="Liu Y."/>
            <person name="Podar M."/>
            <person name="Stott M.B."/>
            <person name="Meneghin J."/>
            <person name="Chen Z."/>
            <person name="Lagutin K."/>
            <person name="Mitchell K."/>
            <person name="Reysenbach A.L."/>
        </authorList>
    </citation>
    <scope>NUCLEOTIDE SEQUENCE [LARGE SCALE GENOMIC DNA]</scope>
    <source>
        <strain evidence="1">NZ3</strain>
    </source>
</reference>
<comment type="caution">
    <text evidence="1">The sequence shown here is derived from an EMBL/GenBank/DDBJ whole genome shotgun (WGS) entry which is preliminary data.</text>
</comment>
<evidence type="ECO:0000313" key="2">
    <source>
        <dbReference type="Proteomes" id="UP000244093"/>
    </source>
</evidence>
<dbReference type="Proteomes" id="UP000244093">
    <property type="component" value="Unassembled WGS sequence"/>
</dbReference>
<organism evidence="1 2">
    <name type="scientific">Zestosphaera tikiterensis</name>
    <dbReference type="NCBI Taxonomy" id="1973259"/>
    <lineage>
        <taxon>Archaea</taxon>
        <taxon>Thermoproteota</taxon>
        <taxon>Thermoprotei</taxon>
        <taxon>Desulfurococcales</taxon>
        <taxon>Desulfurococcaceae</taxon>
        <taxon>Zestosphaera</taxon>
    </lineage>
</organism>
<evidence type="ECO:0000313" key="1">
    <source>
        <dbReference type="EMBL" id="PUA33962.1"/>
    </source>
</evidence>
<proteinExistence type="predicted"/>
<dbReference type="EMBL" id="NBVN01000001">
    <property type="protein sequence ID" value="PUA33962.1"/>
    <property type="molecule type" value="Genomic_DNA"/>
</dbReference>
<name>A0A2R7YAS0_9CREN</name>
<protein>
    <submittedName>
        <fullName evidence="1">Uncharacterized protein</fullName>
    </submittedName>
</protein>
<dbReference type="AlphaFoldDB" id="A0A2R7YAS0"/>
<sequence>MNDGKRNLRRMSSLPEVKAYLNEVRDAMRINDQVVFEAPEKLVGEVVKAVMGVELSVIDIYEGSKGYLVFVVEKRF</sequence>
<accession>A0A2R7YAS0</accession>
<gene>
    <name evidence="1" type="ORF">B7O98_00660</name>
</gene>